<gene>
    <name evidence="2" type="ORF">V5799_033717</name>
</gene>
<dbReference type="Proteomes" id="UP001321473">
    <property type="component" value="Unassembled WGS sequence"/>
</dbReference>
<name>A0AAQ4DMI4_AMBAM</name>
<comment type="caution">
    <text evidence="2">The sequence shown here is derived from an EMBL/GenBank/DDBJ whole genome shotgun (WGS) entry which is preliminary data.</text>
</comment>
<dbReference type="AlphaFoldDB" id="A0AAQ4DMI4"/>
<feature type="region of interest" description="Disordered" evidence="1">
    <location>
        <begin position="218"/>
        <end position="242"/>
    </location>
</feature>
<keyword evidence="3" id="KW-1185">Reference proteome</keyword>
<evidence type="ECO:0000313" key="3">
    <source>
        <dbReference type="Proteomes" id="UP001321473"/>
    </source>
</evidence>
<dbReference type="EMBL" id="JARKHS020029086">
    <property type="protein sequence ID" value="KAK8763674.1"/>
    <property type="molecule type" value="Genomic_DNA"/>
</dbReference>
<accession>A0AAQ4DMI4</accession>
<evidence type="ECO:0000256" key="1">
    <source>
        <dbReference type="SAM" id="MobiDB-lite"/>
    </source>
</evidence>
<proteinExistence type="predicted"/>
<reference evidence="2 3" key="1">
    <citation type="journal article" date="2023" name="Arcadia Sci">
        <title>De novo assembly of a long-read Amblyomma americanum tick genome.</title>
        <authorList>
            <person name="Chou S."/>
            <person name="Poskanzer K.E."/>
            <person name="Rollins M."/>
            <person name="Thuy-Boun P.S."/>
        </authorList>
    </citation>
    <scope>NUCLEOTIDE SEQUENCE [LARGE SCALE GENOMIC DNA]</scope>
    <source>
        <strain evidence="2">F_SG_1</strain>
        <tissue evidence="2">Salivary glands</tissue>
    </source>
</reference>
<organism evidence="2 3">
    <name type="scientific">Amblyomma americanum</name>
    <name type="common">Lone star tick</name>
    <dbReference type="NCBI Taxonomy" id="6943"/>
    <lineage>
        <taxon>Eukaryota</taxon>
        <taxon>Metazoa</taxon>
        <taxon>Ecdysozoa</taxon>
        <taxon>Arthropoda</taxon>
        <taxon>Chelicerata</taxon>
        <taxon>Arachnida</taxon>
        <taxon>Acari</taxon>
        <taxon>Parasitiformes</taxon>
        <taxon>Ixodida</taxon>
        <taxon>Ixodoidea</taxon>
        <taxon>Ixodidae</taxon>
        <taxon>Amblyomminae</taxon>
        <taxon>Amblyomma</taxon>
    </lineage>
</organism>
<protein>
    <submittedName>
        <fullName evidence="2">Uncharacterized protein</fullName>
    </submittedName>
</protein>
<sequence length="242" mass="26791">MVSMAVSAQVSNLHSLLLGITTEKLRRLEYERIPWVPALRGLPPHLIPGVICEAVGTVPREDCCLQRIARLRCWLLRWHRDTFWRLHQLRAAPDNDECAAILTRMADSLRLRKRDATLAWTTYDDAITACLLTEERAHVPLEHSVVYVLMRPSCPLLGVHYLGVGMKEPVLVALRAALGYDALELSSVQEESILEVLLSADRVLWQSLELQGKAQCLEGTPHSTTDSQAGSSADAAASVPVG</sequence>
<evidence type="ECO:0000313" key="2">
    <source>
        <dbReference type="EMBL" id="KAK8763674.1"/>
    </source>
</evidence>
<feature type="compositionally biased region" description="Low complexity" evidence="1">
    <location>
        <begin position="223"/>
        <end position="242"/>
    </location>
</feature>